<dbReference type="CDD" id="cd00067">
    <property type="entry name" value="GAL4"/>
    <property type="match status" value="1"/>
</dbReference>
<keyword evidence="6" id="KW-0804">Transcription</keyword>
<keyword evidence="5" id="KW-0238">DNA-binding</keyword>
<dbReference type="PANTHER" id="PTHR47706">
    <property type="entry name" value="NMRA-LIKE FAMILY PROTEIN"/>
    <property type="match status" value="1"/>
</dbReference>
<name>B8MLQ2_TALSN</name>
<dbReference type="InterPro" id="IPR051609">
    <property type="entry name" value="NmrA/Isoflavone_reductase-like"/>
</dbReference>
<evidence type="ECO:0000256" key="4">
    <source>
        <dbReference type="ARBA" id="ARBA00023015"/>
    </source>
</evidence>
<keyword evidence="3" id="KW-0560">Oxidoreductase</keyword>
<dbReference type="Proteomes" id="UP000001745">
    <property type="component" value="Unassembled WGS sequence"/>
</dbReference>
<dbReference type="PROSITE" id="PS50048">
    <property type="entry name" value="ZN2_CY6_FUNGAL_2"/>
    <property type="match status" value="1"/>
</dbReference>
<dbReference type="GO" id="GO:0000981">
    <property type="term" value="F:DNA-binding transcription factor activity, RNA polymerase II-specific"/>
    <property type="evidence" value="ECO:0007669"/>
    <property type="project" value="InterPro"/>
</dbReference>
<dbReference type="Pfam" id="PF11951">
    <property type="entry name" value="Fungal_trans_2"/>
    <property type="match status" value="1"/>
</dbReference>
<dbReference type="VEuPathDB" id="FungiDB:TSTA_098810"/>
<sequence>MTSTCWTCRLRRKKCDRVRPVCTTCSRLRIDCDYSRVKPEWMDGSEKQADRARAIQAQIRQGASYVDDKAFAVQLQHRTQNPRLRTKQMIFCPLCILTRSFHVCFHATNPKHWRAAVTNQAVFHAAISLSAYYFTLVLARDATHTLRTPCEQHVWDTWNGHMDMSMRLIREDLSETNASRRQTDVVHGTRVLDGIVHLLIFEASMATSEDWNIHLTAALSQLEDIFRVHGFMDGRYHLQSILVSMERPSIFKGVHLGFRVWNADQTSFLFSTAVLIYTDIVASVLLRRVPKLRHCHNALIADSSVSTTQTDQLLHLENYFGCYGWAFILIGEIAALDAWKLANMADGRIYPEELTVQGRQMEAKLYCGLENIQSKPLSHEPARNTNRSEQHILITKLWLHAGLIYLSTVISGGQITDPPIRANVHTALNLIKTLTSNYNIRCPMWPLCVVGSMAQDDEIPELRRIMSELPPLRSFGANKEVVKIIETAWDRRGQPGKNSWNLATHFQKQFSVKPLVVGNPTVTMVVVAVAGGSGNVGRTIVETLREIGKHEVIVLGRKAISNTANVKFIVVDYGDVETITTALIQHNVHTVICTISVADEISSKSQINLIKAAGQSSSVKRFIASGWGALPNKKSPVYAFQETANNELRKTKLEWTRFSNGFFLDYYGSPNVKTHLPTITFAVDIASREAAIPGTGNEPIALTYSSDVAKFASAFLSLPKWEEITYCYGEKTTWNEFIKAAEDITGSRFRVTYDPVEKLAKGEFTELPPHAKELAASPFPEEIARALLSILGLWAAEGYFNIPVEQSLNQKFPNIKPMTVREMLLLGQGLN</sequence>
<dbReference type="InterPro" id="IPR008030">
    <property type="entry name" value="NmrA-like"/>
</dbReference>
<dbReference type="Gene3D" id="3.40.50.720">
    <property type="entry name" value="NAD(P)-binding Rossmann-like Domain"/>
    <property type="match status" value="1"/>
</dbReference>
<dbReference type="GeneID" id="8099709"/>
<dbReference type="OrthoDB" id="10000533at2759"/>
<evidence type="ECO:0000259" key="8">
    <source>
        <dbReference type="PROSITE" id="PS50048"/>
    </source>
</evidence>
<keyword evidence="7" id="KW-0539">Nucleus</keyword>
<feature type="domain" description="Zn(2)-C6 fungal-type" evidence="8">
    <location>
        <begin position="4"/>
        <end position="34"/>
    </location>
</feature>
<proteinExistence type="inferred from homology"/>
<dbReference type="InterPro" id="IPR021858">
    <property type="entry name" value="Fun_TF"/>
</dbReference>
<dbReference type="RefSeq" id="XP_002485862.1">
    <property type="nucleotide sequence ID" value="XM_002485817.1"/>
</dbReference>
<dbReference type="InParanoid" id="B8MLQ2"/>
<dbReference type="AlphaFoldDB" id="B8MLQ2"/>
<dbReference type="SMART" id="SM00066">
    <property type="entry name" value="GAL4"/>
    <property type="match status" value="1"/>
</dbReference>
<keyword evidence="4" id="KW-0805">Transcription regulation</keyword>
<evidence type="ECO:0000256" key="3">
    <source>
        <dbReference type="ARBA" id="ARBA00023002"/>
    </source>
</evidence>
<accession>B8MLQ2</accession>
<keyword evidence="10" id="KW-1185">Reference proteome</keyword>
<dbReference type="SUPFAM" id="SSF51735">
    <property type="entry name" value="NAD(P)-binding Rossmann-fold domains"/>
    <property type="match status" value="1"/>
</dbReference>
<evidence type="ECO:0000256" key="7">
    <source>
        <dbReference type="ARBA" id="ARBA00023242"/>
    </source>
</evidence>
<dbReference type="PROSITE" id="PS00463">
    <property type="entry name" value="ZN2_CY6_FUNGAL_1"/>
    <property type="match status" value="1"/>
</dbReference>
<dbReference type="GO" id="GO:0003677">
    <property type="term" value="F:DNA binding"/>
    <property type="evidence" value="ECO:0007669"/>
    <property type="project" value="UniProtKB-KW"/>
</dbReference>
<dbReference type="eggNOG" id="ENOG502SHYH">
    <property type="taxonomic scope" value="Eukaryota"/>
</dbReference>
<evidence type="ECO:0000256" key="6">
    <source>
        <dbReference type="ARBA" id="ARBA00023163"/>
    </source>
</evidence>
<evidence type="ECO:0000256" key="5">
    <source>
        <dbReference type="ARBA" id="ARBA00023125"/>
    </source>
</evidence>
<protein>
    <recommendedName>
        <fullName evidence="8">Zn(2)-C6 fungal-type domain-containing protein</fullName>
    </recommendedName>
</protein>
<evidence type="ECO:0000256" key="2">
    <source>
        <dbReference type="ARBA" id="ARBA00022857"/>
    </source>
</evidence>
<dbReference type="PANTHER" id="PTHR47706:SF4">
    <property type="entry name" value="NMRA-LIKE DOMAIN-CONTAINING PROTEIN"/>
    <property type="match status" value="1"/>
</dbReference>
<keyword evidence="2" id="KW-0521">NADP</keyword>
<dbReference type="STRING" id="441959.B8MLQ2"/>
<evidence type="ECO:0000313" key="9">
    <source>
        <dbReference type="EMBL" id="EED13624.1"/>
    </source>
</evidence>
<comment type="similarity">
    <text evidence="1">Belongs to the NmrA-type oxidoreductase family. Isoflavone reductase subfamily.</text>
</comment>
<dbReference type="Pfam" id="PF05368">
    <property type="entry name" value="NmrA"/>
    <property type="match status" value="1"/>
</dbReference>
<dbReference type="InterPro" id="IPR036864">
    <property type="entry name" value="Zn2-C6_fun-type_DNA-bd_sf"/>
</dbReference>
<evidence type="ECO:0000256" key="1">
    <source>
        <dbReference type="ARBA" id="ARBA00005725"/>
    </source>
</evidence>
<dbReference type="Gene3D" id="4.10.240.10">
    <property type="entry name" value="Zn(2)-C6 fungal-type DNA-binding domain"/>
    <property type="match status" value="1"/>
</dbReference>
<dbReference type="GO" id="GO:0008270">
    <property type="term" value="F:zinc ion binding"/>
    <property type="evidence" value="ECO:0007669"/>
    <property type="project" value="InterPro"/>
</dbReference>
<dbReference type="InterPro" id="IPR036291">
    <property type="entry name" value="NAD(P)-bd_dom_sf"/>
</dbReference>
<evidence type="ECO:0000313" key="10">
    <source>
        <dbReference type="Proteomes" id="UP000001745"/>
    </source>
</evidence>
<dbReference type="Gene3D" id="3.90.25.10">
    <property type="entry name" value="UDP-galactose 4-epimerase, domain 1"/>
    <property type="match status" value="1"/>
</dbReference>
<reference evidence="10" key="1">
    <citation type="journal article" date="2015" name="Genome Announc.">
        <title>Genome sequence of the AIDS-associated pathogen Penicillium marneffei (ATCC18224) and its near taxonomic relative Talaromyces stipitatus (ATCC10500).</title>
        <authorList>
            <person name="Nierman W.C."/>
            <person name="Fedorova-Abrams N.D."/>
            <person name="Andrianopoulos A."/>
        </authorList>
    </citation>
    <scope>NUCLEOTIDE SEQUENCE [LARGE SCALE GENOMIC DNA]</scope>
    <source>
        <strain evidence="10">ATCC 10500 / CBS 375.48 / QM 6759 / NRRL 1006</strain>
    </source>
</reference>
<organism evidence="9 10">
    <name type="scientific">Talaromyces stipitatus (strain ATCC 10500 / CBS 375.48 / QM 6759 / NRRL 1006)</name>
    <name type="common">Penicillium stipitatum</name>
    <dbReference type="NCBI Taxonomy" id="441959"/>
    <lineage>
        <taxon>Eukaryota</taxon>
        <taxon>Fungi</taxon>
        <taxon>Dikarya</taxon>
        <taxon>Ascomycota</taxon>
        <taxon>Pezizomycotina</taxon>
        <taxon>Eurotiomycetes</taxon>
        <taxon>Eurotiomycetidae</taxon>
        <taxon>Eurotiales</taxon>
        <taxon>Trichocomaceae</taxon>
        <taxon>Talaromyces</taxon>
        <taxon>Talaromyces sect. Talaromyces</taxon>
    </lineage>
</organism>
<dbReference type="EMBL" id="EQ962658">
    <property type="protein sequence ID" value="EED13624.1"/>
    <property type="molecule type" value="Genomic_DNA"/>
</dbReference>
<dbReference type="Pfam" id="PF00172">
    <property type="entry name" value="Zn_clus"/>
    <property type="match status" value="1"/>
</dbReference>
<dbReference type="PhylomeDB" id="B8MLQ2"/>
<gene>
    <name evidence="9" type="ORF">TSTA_098810</name>
</gene>
<dbReference type="HOGENOM" id="CLU_368051_0_0_1"/>
<dbReference type="SUPFAM" id="SSF57701">
    <property type="entry name" value="Zn2/Cys6 DNA-binding domain"/>
    <property type="match status" value="1"/>
</dbReference>
<dbReference type="GO" id="GO:0016491">
    <property type="term" value="F:oxidoreductase activity"/>
    <property type="evidence" value="ECO:0007669"/>
    <property type="project" value="UniProtKB-KW"/>
</dbReference>
<dbReference type="InterPro" id="IPR001138">
    <property type="entry name" value="Zn2Cys6_DnaBD"/>
</dbReference>